<dbReference type="Pfam" id="PF00171">
    <property type="entry name" value="Aldedh"/>
    <property type="match status" value="1"/>
</dbReference>
<proteinExistence type="predicted"/>
<dbReference type="EMBL" id="BSVA01000001">
    <property type="protein sequence ID" value="GMA91394.1"/>
    <property type="molecule type" value="Genomic_DNA"/>
</dbReference>
<sequence>MSSNPFEVGEATAAAALAAPIMRRSTAAQRARWLSTIADALDAAAGELLPLAEAETHLDASRLAGELARTTRQLRFFGEVILDGGYLEAAVDHARPDATPPAPDLRRMLVPIGPVAVFSASNFPFAFSVAGGDTASALAAGAPVVVKGHSAHPRLSRRTAELVRHALEAAGAPSGAFGHLTGREAGASLVTDPHIAAVGFTGSLAGDGRCSTSPRAVLIRSRSTASSAPSTRS</sequence>
<dbReference type="Gene3D" id="3.40.605.10">
    <property type="entry name" value="Aldehyde Dehydrogenase, Chain A, domain 1"/>
    <property type="match status" value="1"/>
</dbReference>
<comment type="caution">
    <text evidence="3">The sequence shown here is derived from an EMBL/GenBank/DDBJ whole genome shotgun (WGS) entry which is preliminary data.</text>
</comment>
<evidence type="ECO:0000313" key="4">
    <source>
        <dbReference type="Proteomes" id="UP001157069"/>
    </source>
</evidence>
<dbReference type="InterPro" id="IPR016162">
    <property type="entry name" value="Ald_DH_N"/>
</dbReference>
<organism evidence="3 4">
    <name type="scientific">Homoserinibacter gongjuensis</name>
    <dbReference type="NCBI Taxonomy" id="1162968"/>
    <lineage>
        <taxon>Bacteria</taxon>
        <taxon>Bacillati</taxon>
        <taxon>Actinomycetota</taxon>
        <taxon>Actinomycetes</taxon>
        <taxon>Micrococcales</taxon>
        <taxon>Microbacteriaceae</taxon>
        <taxon>Homoserinibacter</taxon>
    </lineage>
</organism>
<protein>
    <recommendedName>
        <fullName evidence="2">Aldehyde dehydrogenase domain-containing protein</fullName>
    </recommendedName>
</protein>
<accession>A0ABQ6JTT0</accession>
<gene>
    <name evidence="3" type="ORF">GCM10025869_19230</name>
</gene>
<dbReference type="PANTHER" id="PTHR43353:SF3">
    <property type="entry name" value="ALDEHYDE DEHYDROGENASE-RELATED"/>
    <property type="match status" value="1"/>
</dbReference>
<dbReference type="Proteomes" id="UP001157069">
    <property type="component" value="Unassembled WGS sequence"/>
</dbReference>
<dbReference type="InterPro" id="IPR050740">
    <property type="entry name" value="Aldehyde_DH_Superfamily"/>
</dbReference>
<keyword evidence="4" id="KW-1185">Reference proteome</keyword>
<dbReference type="PANTHER" id="PTHR43353">
    <property type="entry name" value="SUCCINATE-SEMIALDEHYDE DEHYDROGENASE, MITOCHONDRIAL"/>
    <property type="match status" value="1"/>
</dbReference>
<dbReference type="SUPFAM" id="SSF53720">
    <property type="entry name" value="ALDH-like"/>
    <property type="match status" value="1"/>
</dbReference>
<evidence type="ECO:0000256" key="1">
    <source>
        <dbReference type="ARBA" id="ARBA00023002"/>
    </source>
</evidence>
<dbReference type="InterPro" id="IPR016161">
    <property type="entry name" value="Ald_DH/histidinol_DH"/>
</dbReference>
<feature type="domain" description="Aldehyde dehydrogenase" evidence="2">
    <location>
        <begin position="7"/>
        <end position="204"/>
    </location>
</feature>
<keyword evidence="1" id="KW-0560">Oxidoreductase</keyword>
<dbReference type="InterPro" id="IPR015590">
    <property type="entry name" value="Aldehyde_DH_dom"/>
</dbReference>
<evidence type="ECO:0000313" key="3">
    <source>
        <dbReference type="EMBL" id="GMA91394.1"/>
    </source>
</evidence>
<name>A0ABQ6JTT0_9MICO</name>
<evidence type="ECO:0000259" key="2">
    <source>
        <dbReference type="Pfam" id="PF00171"/>
    </source>
</evidence>
<reference evidence="4" key="1">
    <citation type="journal article" date="2019" name="Int. J. Syst. Evol. Microbiol.">
        <title>The Global Catalogue of Microorganisms (GCM) 10K type strain sequencing project: providing services to taxonomists for standard genome sequencing and annotation.</title>
        <authorList>
            <consortium name="The Broad Institute Genomics Platform"/>
            <consortium name="The Broad Institute Genome Sequencing Center for Infectious Disease"/>
            <person name="Wu L."/>
            <person name="Ma J."/>
        </authorList>
    </citation>
    <scope>NUCLEOTIDE SEQUENCE [LARGE SCALE GENOMIC DNA]</scope>
    <source>
        <strain evidence="4">NBRC 108755</strain>
    </source>
</reference>